<reference evidence="4 5" key="1">
    <citation type="submission" date="2018-06" db="EMBL/GenBank/DDBJ databases">
        <title>Genomic Encyclopedia of Type Strains, Phase IV (KMG-IV): sequencing the most valuable type-strain genomes for metagenomic binning, comparative biology and taxonomic classification.</title>
        <authorList>
            <person name="Goeker M."/>
        </authorList>
    </citation>
    <scope>NUCLEOTIDE SEQUENCE [LARGE SCALE GENOMIC DNA]</scope>
    <source>
        <strain evidence="4 5">DSM 44599</strain>
    </source>
</reference>
<dbReference type="RefSeq" id="WP_067510854.1">
    <property type="nucleotide sequence ID" value="NZ_CP107943.1"/>
</dbReference>
<feature type="domain" description="HTH araC/xylS-type" evidence="3">
    <location>
        <begin position="150"/>
        <end position="247"/>
    </location>
</feature>
<evidence type="ECO:0000256" key="1">
    <source>
        <dbReference type="ARBA" id="ARBA00023015"/>
    </source>
</evidence>
<evidence type="ECO:0000256" key="2">
    <source>
        <dbReference type="ARBA" id="ARBA00023163"/>
    </source>
</evidence>
<sequence length="268" mass="28298">MASMGGPPLPETCHAPATVWLGAGHAAYRGPSLRLGTHSGSVLCLAVGIDGEFTVRAEAIGERAVRSLLVPPRTPHRLVADTRMLFCYLDPGSPRAASIRTRMRTRTGEFGIYHVHEDAILDLANDAEFDPAALLDLACGASGRMDPRIATATAILCANPALALSADQLAAAVHLSKSRFLHLFSAQAGTTFRRYRLWARMLAAGRAIAAGTDLTTAATQAGFASPSHFSDTFRAMFGLTATDLLAVAPRIICEEEPGENCSPAVTST</sequence>
<dbReference type="InterPro" id="IPR009057">
    <property type="entry name" value="Homeodomain-like_sf"/>
</dbReference>
<dbReference type="PROSITE" id="PS01124">
    <property type="entry name" value="HTH_ARAC_FAMILY_2"/>
    <property type="match status" value="1"/>
</dbReference>
<dbReference type="InterPro" id="IPR018060">
    <property type="entry name" value="HTH_AraC"/>
</dbReference>
<dbReference type="STRING" id="1210090.GCA_001613185_04143"/>
<dbReference type="Proteomes" id="UP000252586">
    <property type="component" value="Unassembled WGS sequence"/>
</dbReference>
<dbReference type="AlphaFoldDB" id="A0A366D0L8"/>
<dbReference type="PANTHER" id="PTHR43436:SF1">
    <property type="entry name" value="TRANSCRIPTIONAL REGULATORY PROTEIN"/>
    <property type="match status" value="1"/>
</dbReference>
<gene>
    <name evidence="4" type="ORF">DFR74_11836</name>
</gene>
<keyword evidence="5" id="KW-1185">Reference proteome</keyword>
<evidence type="ECO:0000313" key="4">
    <source>
        <dbReference type="EMBL" id="RBO83612.1"/>
    </source>
</evidence>
<dbReference type="SUPFAM" id="SSF46689">
    <property type="entry name" value="Homeodomain-like"/>
    <property type="match status" value="2"/>
</dbReference>
<keyword evidence="2" id="KW-0804">Transcription</keyword>
<evidence type="ECO:0000259" key="3">
    <source>
        <dbReference type="PROSITE" id="PS01124"/>
    </source>
</evidence>
<dbReference type="Gene3D" id="1.10.10.60">
    <property type="entry name" value="Homeodomain-like"/>
    <property type="match status" value="1"/>
</dbReference>
<proteinExistence type="predicted"/>
<dbReference type="GO" id="GO:0003700">
    <property type="term" value="F:DNA-binding transcription factor activity"/>
    <property type="evidence" value="ECO:0007669"/>
    <property type="project" value="InterPro"/>
</dbReference>
<dbReference type="EMBL" id="QNRE01000018">
    <property type="protein sequence ID" value="RBO83612.1"/>
    <property type="molecule type" value="Genomic_DNA"/>
</dbReference>
<name>A0A366D0L8_9NOCA</name>
<dbReference type="SMART" id="SM00342">
    <property type="entry name" value="HTH_ARAC"/>
    <property type="match status" value="1"/>
</dbReference>
<evidence type="ECO:0000313" key="5">
    <source>
        <dbReference type="Proteomes" id="UP000252586"/>
    </source>
</evidence>
<organism evidence="4 5">
    <name type="scientific">Nocardia puris</name>
    <dbReference type="NCBI Taxonomy" id="208602"/>
    <lineage>
        <taxon>Bacteria</taxon>
        <taxon>Bacillati</taxon>
        <taxon>Actinomycetota</taxon>
        <taxon>Actinomycetes</taxon>
        <taxon>Mycobacteriales</taxon>
        <taxon>Nocardiaceae</taxon>
        <taxon>Nocardia</taxon>
    </lineage>
</organism>
<dbReference type="PANTHER" id="PTHR43436">
    <property type="entry name" value="ARAC-FAMILY TRANSCRIPTIONAL REGULATOR"/>
    <property type="match status" value="1"/>
</dbReference>
<accession>A0A366D0L8</accession>
<protein>
    <submittedName>
        <fullName evidence="4">AraC family transcriptional regulator</fullName>
    </submittedName>
</protein>
<dbReference type="Pfam" id="PF12833">
    <property type="entry name" value="HTH_18"/>
    <property type="match status" value="1"/>
</dbReference>
<dbReference type="GO" id="GO:0043565">
    <property type="term" value="F:sequence-specific DNA binding"/>
    <property type="evidence" value="ECO:0007669"/>
    <property type="project" value="InterPro"/>
</dbReference>
<keyword evidence="1" id="KW-0805">Transcription regulation</keyword>
<comment type="caution">
    <text evidence="4">The sequence shown here is derived from an EMBL/GenBank/DDBJ whole genome shotgun (WGS) entry which is preliminary data.</text>
</comment>